<protein>
    <submittedName>
        <fullName evidence="2">Uncharacterized protein</fullName>
    </submittedName>
</protein>
<gene>
    <name evidence="2" type="ORF">RSO01_87190</name>
</gene>
<feature type="transmembrane region" description="Helical" evidence="1">
    <location>
        <begin position="100"/>
        <end position="122"/>
    </location>
</feature>
<feature type="transmembrane region" description="Helical" evidence="1">
    <location>
        <begin position="45"/>
        <end position="66"/>
    </location>
</feature>
<sequence length="466" mass="51499">MVIGSGLRRPLVRAVGNAPDVPESVWVVESDVAYRRVSAPADAGLGWVDLLLICLFLAGLYTNYTIMLSQKVPLPSAPSGVAGLILLWRRRDEITPRALVGFCAIVTLLLLSVLSAPGIAWLPRRTNGLIQLTYSLAVGWGLFLTVRRADRRQVAALFLAFALVIVAGCLLETYGGFRPISDAVRNVLYRKGVYENDLRDLLFYNRVRPKFFASEPSSVTFCYTLFTFIWLVASPWRWKLPFYLALVGIGLFAMPGPTLLLMLVLLLPYLLFLGSRRRGHIDATRFLLVAMVAALFALTAVLLATTLFSERLQSITSGNDPSFFYRVQGPALAGIDIMGRYPLTGAGLTGEPFVEREITNLYLRSPFYSAGWQVVSPATELLINYFWLHWIYLGFVWGVVMIAVITGWLRIQGVPSTAFCWVTWAILGQASGAYVGPTCWAVLFLAAAAAVLHQRSAHAHPDHPGR</sequence>
<feature type="transmembrane region" description="Helical" evidence="1">
    <location>
        <begin position="211"/>
        <end position="233"/>
    </location>
</feature>
<evidence type="ECO:0000313" key="2">
    <source>
        <dbReference type="EMBL" id="GEP61553.1"/>
    </source>
</evidence>
<feature type="transmembrane region" description="Helical" evidence="1">
    <location>
        <begin position="390"/>
        <end position="411"/>
    </location>
</feature>
<reference evidence="2 3" key="1">
    <citation type="submission" date="2019-07" db="EMBL/GenBank/DDBJ databases">
        <title>Whole genome shotgun sequence of Reyranella soli NBRC 108950.</title>
        <authorList>
            <person name="Hosoyama A."/>
            <person name="Uohara A."/>
            <person name="Ohji S."/>
            <person name="Ichikawa N."/>
        </authorList>
    </citation>
    <scope>NUCLEOTIDE SEQUENCE [LARGE SCALE GENOMIC DNA]</scope>
    <source>
        <strain evidence="2 3">NBRC 108950</strain>
    </source>
</reference>
<evidence type="ECO:0000313" key="3">
    <source>
        <dbReference type="Proteomes" id="UP000321058"/>
    </source>
</evidence>
<comment type="caution">
    <text evidence="2">The sequence shown here is derived from an EMBL/GenBank/DDBJ whole genome shotgun (WGS) entry which is preliminary data.</text>
</comment>
<keyword evidence="1" id="KW-1133">Transmembrane helix</keyword>
<dbReference type="Proteomes" id="UP000321058">
    <property type="component" value="Unassembled WGS sequence"/>
</dbReference>
<proteinExistence type="predicted"/>
<dbReference type="RefSeq" id="WP_147156840.1">
    <property type="nucleotide sequence ID" value="NZ_BKAJ01000233.1"/>
</dbReference>
<evidence type="ECO:0000256" key="1">
    <source>
        <dbReference type="SAM" id="Phobius"/>
    </source>
</evidence>
<keyword evidence="1" id="KW-0472">Membrane</keyword>
<dbReference type="AlphaFoldDB" id="A0A512NRI4"/>
<feature type="transmembrane region" description="Helical" evidence="1">
    <location>
        <begin position="240"/>
        <end position="266"/>
    </location>
</feature>
<accession>A0A512NRI4</accession>
<feature type="transmembrane region" description="Helical" evidence="1">
    <location>
        <begin position="128"/>
        <end position="147"/>
    </location>
</feature>
<keyword evidence="3" id="KW-1185">Reference proteome</keyword>
<feature type="transmembrane region" description="Helical" evidence="1">
    <location>
        <begin position="154"/>
        <end position="177"/>
    </location>
</feature>
<feature type="transmembrane region" description="Helical" evidence="1">
    <location>
        <begin position="286"/>
        <end position="308"/>
    </location>
</feature>
<dbReference type="OrthoDB" id="7866388at2"/>
<keyword evidence="1" id="KW-0812">Transmembrane</keyword>
<organism evidence="2 3">
    <name type="scientific">Reyranella soli</name>
    <dbReference type="NCBI Taxonomy" id="1230389"/>
    <lineage>
        <taxon>Bacteria</taxon>
        <taxon>Pseudomonadati</taxon>
        <taxon>Pseudomonadota</taxon>
        <taxon>Alphaproteobacteria</taxon>
        <taxon>Hyphomicrobiales</taxon>
        <taxon>Reyranellaceae</taxon>
        <taxon>Reyranella</taxon>
    </lineage>
</organism>
<name>A0A512NRI4_9HYPH</name>
<feature type="transmembrane region" description="Helical" evidence="1">
    <location>
        <begin position="431"/>
        <end position="452"/>
    </location>
</feature>
<dbReference type="EMBL" id="BKAJ01000233">
    <property type="protein sequence ID" value="GEP61553.1"/>
    <property type="molecule type" value="Genomic_DNA"/>
</dbReference>